<dbReference type="GO" id="GO:0003677">
    <property type="term" value="F:DNA binding"/>
    <property type="evidence" value="ECO:0007669"/>
    <property type="project" value="InterPro"/>
</dbReference>
<dbReference type="NCBIfam" id="TIGR02985">
    <property type="entry name" value="Sig70_bacteroi1"/>
    <property type="match status" value="1"/>
</dbReference>
<sequence length="188" mass="21886">MKTDIPKTYSEFEFRRVFETYNRQVYAQVYTLAKSHYAAEEITQEIFIRIWQNREALNSVKNLDGYIYTIVRNYSLNYLRKAASDMRLTNHLMRVAVVGYNDTESAVQVSEYKKLIHIAVSKLSPQRRLVYELSKNNDLSYDDIASQLNLSKHTVKNHLLSALASIKGYLTQHGIDPTLILIFMIVKL</sequence>
<organism evidence="8 10">
    <name type="scientific">Mucilaginibacter lappiensis</name>
    <dbReference type="NCBI Taxonomy" id="354630"/>
    <lineage>
        <taxon>Bacteria</taxon>
        <taxon>Pseudomonadati</taxon>
        <taxon>Bacteroidota</taxon>
        <taxon>Sphingobacteriia</taxon>
        <taxon>Sphingobacteriales</taxon>
        <taxon>Sphingobacteriaceae</taxon>
        <taxon>Mucilaginibacter</taxon>
    </lineage>
</organism>
<comment type="similarity">
    <text evidence="1">Belongs to the sigma-70 factor family. ECF subfamily.</text>
</comment>
<evidence type="ECO:0000313" key="9">
    <source>
        <dbReference type="Proteomes" id="UP000541583"/>
    </source>
</evidence>
<dbReference type="GO" id="GO:0016987">
    <property type="term" value="F:sigma factor activity"/>
    <property type="evidence" value="ECO:0007669"/>
    <property type="project" value="UniProtKB-KW"/>
</dbReference>
<dbReference type="GO" id="GO:0006352">
    <property type="term" value="P:DNA-templated transcription initiation"/>
    <property type="evidence" value="ECO:0007669"/>
    <property type="project" value="InterPro"/>
</dbReference>
<dbReference type="Gene3D" id="1.10.1740.10">
    <property type="match status" value="1"/>
</dbReference>
<dbReference type="EMBL" id="JACHCA010000001">
    <property type="protein sequence ID" value="MBB6126153.1"/>
    <property type="molecule type" value="Genomic_DNA"/>
</dbReference>
<dbReference type="Pfam" id="PF04542">
    <property type="entry name" value="Sigma70_r2"/>
    <property type="match status" value="1"/>
</dbReference>
<dbReference type="Gene3D" id="1.10.10.10">
    <property type="entry name" value="Winged helix-like DNA-binding domain superfamily/Winged helix DNA-binding domain"/>
    <property type="match status" value="1"/>
</dbReference>
<dbReference type="NCBIfam" id="TIGR02937">
    <property type="entry name" value="sigma70-ECF"/>
    <property type="match status" value="1"/>
</dbReference>
<dbReference type="Proteomes" id="UP000541583">
    <property type="component" value="Unassembled WGS sequence"/>
</dbReference>
<accession>A0A1N6PM78</accession>
<dbReference type="RefSeq" id="WP_076370123.1">
    <property type="nucleotide sequence ID" value="NZ_FTMG01000001.1"/>
</dbReference>
<dbReference type="EMBL" id="JACHCB010000001">
    <property type="protein sequence ID" value="MBB6107528.1"/>
    <property type="molecule type" value="Genomic_DNA"/>
</dbReference>
<name>A0A1N6PM78_9SPHI</name>
<keyword evidence="9" id="KW-1185">Reference proteome</keyword>
<dbReference type="InterPro" id="IPR014327">
    <property type="entry name" value="RNA_pol_sigma70_bacteroid"/>
</dbReference>
<comment type="caution">
    <text evidence="8">The sequence shown here is derived from an EMBL/GenBank/DDBJ whole genome shotgun (WGS) entry which is preliminary data.</text>
</comment>
<reference evidence="9 10" key="1">
    <citation type="submission" date="2020-08" db="EMBL/GenBank/DDBJ databases">
        <title>Genomic Encyclopedia of Type Strains, Phase IV (KMG-V): Genome sequencing to study the core and pangenomes of soil and plant-associated prokaryotes.</title>
        <authorList>
            <person name="Whitman W."/>
        </authorList>
    </citation>
    <scope>NUCLEOTIDE SEQUENCE [LARGE SCALE GENOMIC DNA]</scope>
    <source>
        <strain evidence="7 9">ANJLi2</strain>
        <strain evidence="8 10">MP601</strain>
    </source>
</reference>
<evidence type="ECO:0000256" key="1">
    <source>
        <dbReference type="ARBA" id="ARBA00010641"/>
    </source>
</evidence>
<dbReference type="InterPro" id="IPR013324">
    <property type="entry name" value="RNA_pol_sigma_r3/r4-like"/>
</dbReference>
<evidence type="ECO:0000313" key="8">
    <source>
        <dbReference type="EMBL" id="MBB6126153.1"/>
    </source>
</evidence>
<evidence type="ECO:0000313" key="7">
    <source>
        <dbReference type="EMBL" id="MBB6107528.1"/>
    </source>
</evidence>
<dbReference type="InterPro" id="IPR013325">
    <property type="entry name" value="RNA_pol_sigma_r2"/>
</dbReference>
<dbReference type="AlphaFoldDB" id="A0A1N6PM78"/>
<dbReference type="Pfam" id="PF08281">
    <property type="entry name" value="Sigma70_r4_2"/>
    <property type="match status" value="1"/>
</dbReference>
<evidence type="ECO:0000259" key="5">
    <source>
        <dbReference type="Pfam" id="PF04542"/>
    </source>
</evidence>
<feature type="domain" description="RNA polymerase sigma-70 region 2" evidence="5">
    <location>
        <begin position="18"/>
        <end position="83"/>
    </location>
</feature>
<dbReference type="InterPro" id="IPR014284">
    <property type="entry name" value="RNA_pol_sigma-70_dom"/>
</dbReference>
<evidence type="ECO:0000313" key="10">
    <source>
        <dbReference type="Proteomes" id="UP000548326"/>
    </source>
</evidence>
<dbReference type="SUPFAM" id="SSF88659">
    <property type="entry name" value="Sigma3 and sigma4 domains of RNA polymerase sigma factors"/>
    <property type="match status" value="1"/>
</dbReference>
<dbReference type="STRING" id="354630.SAMN05421821_101550"/>
<gene>
    <name evidence="8" type="ORF">HDF22_000254</name>
    <name evidence="7" type="ORF">HDF23_000258</name>
</gene>
<dbReference type="PANTHER" id="PTHR43133">
    <property type="entry name" value="RNA POLYMERASE ECF-TYPE SIGMA FACTO"/>
    <property type="match status" value="1"/>
</dbReference>
<dbReference type="InterPro" id="IPR036388">
    <property type="entry name" value="WH-like_DNA-bd_sf"/>
</dbReference>
<keyword evidence="4" id="KW-0804">Transcription</keyword>
<keyword evidence="3" id="KW-0731">Sigma factor</keyword>
<keyword evidence="2" id="KW-0805">Transcription regulation</keyword>
<dbReference type="Proteomes" id="UP000548326">
    <property type="component" value="Unassembled WGS sequence"/>
</dbReference>
<dbReference type="InterPro" id="IPR013249">
    <property type="entry name" value="RNA_pol_sigma70_r4_t2"/>
</dbReference>
<evidence type="ECO:0000256" key="3">
    <source>
        <dbReference type="ARBA" id="ARBA00023082"/>
    </source>
</evidence>
<evidence type="ECO:0000256" key="2">
    <source>
        <dbReference type="ARBA" id="ARBA00023015"/>
    </source>
</evidence>
<dbReference type="OrthoDB" id="799938at2"/>
<evidence type="ECO:0000259" key="6">
    <source>
        <dbReference type="Pfam" id="PF08281"/>
    </source>
</evidence>
<evidence type="ECO:0000256" key="4">
    <source>
        <dbReference type="ARBA" id="ARBA00023163"/>
    </source>
</evidence>
<dbReference type="SUPFAM" id="SSF88946">
    <property type="entry name" value="Sigma2 domain of RNA polymerase sigma factors"/>
    <property type="match status" value="1"/>
</dbReference>
<dbReference type="InterPro" id="IPR007627">
    <property type="entry name" value="RNA_pol_sigma70_r2"/>
</dbReference>
<proteinExistence type="inferred from homology"/>
<protein>
    <submittedName>
        <fullName evidence="8">RNA polymerase sigma-70 factor (ECF subfamily)</fullName>
    </submittedName>
</protein>
<dbReference type="InterPro" id="IPR039425">
    <property type="entry name" value="RNA_pol_sigma-70-like"/>
</dbReference>
<feature type="domain" description="RNA polymerase sigma factor 70 region 4 type 2" evidence="6">
    <location>
        <begin position="119"/>
        <end position="164"/>
    </location>
</feature>
<dbReference type="PANTHER" id="PTHR43133:SF46">
    <property type="entry name" value="RNA POLYMERASE SIGMA-70 FACTOR ECF SUBFAMILY"/>
    <property type="match status" value="1"/>
</dbReference>